<dbReference type="InterPro" id="IPR035914">
    <property type="entry name" value="Sperma_CUB_dom_sf"/>
</dbReference>
<dbReference type="CDD" id="cd00190">
    <property type="entry name" value="Tryp_SPc"/>
    <property type="match status" value="1"/>
</dbReference>
<dbReference type="SUPFAM" id="SSF49854">
    <property type="entry name" value="Spermadhesin, CUB domain"/>
    <property type="match status" value="1"/>
</dbReference>
<evidence type="ECO:0000256" key="2">
    <source>
        <dbReference type="ARBA" id="ARBA00022525"/>
    </source>
</evidence>
<dbReference type="SUPFAM" id="SSF50494">
    <property type="entry name" value="Trypsin-like serine proteases"/>
    <property type="match status" value="1"/>
</dbReference>
<organism evidence="11 12">
    <name type="scientific">Anopheles maculatus</name>
    <dbReference type="NCBI Taxonomy" id="74869"/>
    <lineage>
        <taxon>Eukaryota</taxon>
        <taxon>Metazoa</taxon>
        <taxon>Ecdysozoa</taxon>
        <taxon>Arthropoda</taxon>
        <taxon>Hexapoda</taxon>
        <taxon>Insecta</taxon>
        <taxon>Pterygota</taxon>
        <taxon>Neoptera</taxon>
        <taxon>Endopterygota</taxon>
        <taxon>Diptera</taxon>
        <taxon>Nematocera</taxon>
        <taxon>Culicoidea</taxon>
        <taxon>Culicidae</taxon>
        <taxon>Anophelinae</taxon>
        <taxon>Anopheles</taxon>
        <taxon>Anopheles maculatus group</taxon>
    </lineage>
</organism>
<evidence type="ECO:0000313" key="12">
    <source>
        <dbReference type="Proteomes" id="UP000075901"/>
    </source>
</evidence>
<dbReference type="VEuPathDB" id="VectorBase:AMAM022811"/>
<dbReference type="InterPro" id="IPR009003">
    <property type="entry name" value="Peptidase_S1_PA"/>
</dbReference>
<dbReference type="InterPro" id="IPR000859">
    <property type="entry name" value="CUB_dom"/>
</dbReference>
<accession>A0A182TAA8</accession>
<dbReference type="PROSITE" id="PS01180">
    <property type="entry name" value="CUB"/>
    <property type="match status" value="1"/>
</dbReference>
<comment type="subcellular location">
    <subcellularLocation>
        <location evidence="1">Secreted</location>
    </subcellularLocation>
</comment>
<dbReference type="GO" id="GO:0006508">
    <property type="term" value="P:proteolysis"/>
    <property type="evidence" value="ECO:0007669"/>
    <property type="project" value="UniProtKB-KW"/>
</dbReference>
<protein>
    <recommendedName>
        <fullName evidence="13">Peptidase S1 domain-containing protein</fullName>
    </recommendedName>
</protein>
<keyword evidence="5" id="KW-0720">Serine protease</keyword>
<dbReference type="CDD" id="cd00041">
    <property type="entry name" value="CUB"/>
    <property type="match status" value="1"/>
</dbReference>
<name>A0A182TAA8_9DIPT</name>
<dbReference type="PROSITE" id="PS00134">
    <property type="entry name" value="TRYPSIN_HIS"/>
    <property type="match status" value="1"/>
</dbReference>
<dbReference type="PANTHER" id="PTHR24252:SF7">
    <property type="entry name" value="HYALIN"/>
    <property type="match status" value="1"/>
</dbReference>
<comment type="caution">
    <text evidence="8">Lacks conserved residue(s) required for the propagation of feature annotation.</text>
</comment>
<evidence type="ECO:0000256" key="6">
    <source>
        <dbReference type="ARBA" id="ARBA00023157"/>
    </source>
</evidence>
<dbReference type="PANTHER" id="PTHR24252">
    <property type="entry name" value="ACROSIN-RELATED"/>
    <property type="match status" value="1"/>
</dbReference>
<dbReference type="InterPro" id="IPR018114">
    <property type="entry name" value="TRYPSIN_HIS"/>
</dbReference>
<keyword evidence="3" id="KW-0645">Protease</keyword>
<dbReference type="Proteomes" id="UP000075901">
    <property type="component" value="Unassembled WGS sequence"/>
</dbReference>
<evidence type="ECO:0000259" key="9">
    <source>
        <dbReference type="PROSITE" id="PS01180"/>
    </source>
</evidence>
<evidence type="ECO:0000256" key="3">
    <source>
        <dbReference type="ARBA" id="ARBA00022670"/>
    </source>
</evidence>
<dbReference type="GO" id="GO:0035008">
    <property type="term" value="P:positive regulation of melanization defense response"/>
    <property type="evidence" value="ECO:0007669"/>
    <property type="project" value="UniProtKB-ARBA"/>
</dbReference>
<evidence type="ECO:0000256" key="8">
    <source>
        <dbReference type="PROSITE-ProRule" id="PRU00059"/>
    </source>
</evidence>
<keyword evidence="2" id="KW-0964">Secreted</keyword>
<proteinExistence type="inferred from homology"/>
<dbReference type="EnsemblMetazoa" id="AMAM022811-RA">
    <property type="protein sequence ID" value="AMAM022811-PA"/>
    <property type="gene ID" value="AMAM022811"/>
</dbReference>
<evidence type="ECO:0000256" key="7">
    <source>
        <dbReference type="ARBA" id="ARBA00024195"/>
    </source>
</evidence>
<dbReference type="GO" id="GO:0005576">
    <property type="term" value="C:extracellular region"/>
    <property type="evidence" value="ECO:0007669"/>
    <property type="project" value="UniProtKB-SubCell"/>
</dbReference>
<dbReference type="InterPro" id="IPR043504">
    <property type="entry name" value="Peptidase_S1_PA_chymotrypsin"/>
</dbReference>
<dbReference type="Gene3D" id="2.40.10.10">
    <property type="entry name" value="Trypsin-like serine proteases"/>
    <property type="match status" value="1"/>
</dbReference>
<feature type="domain" description="CUB" evidence="9">
    <location>
        <begin position="63"/>
        <end position="177"/>
    </location>
</feature>
<dbReference type="FunFam" id="2.40.10.10:FF:000015">
    <property type="entry name" value="Atrial natriuretic peptide-converting enzyme"/>
    <property type="match status" value="1"/>
</dbReference>
<evidence type="ECO:0000259" key="10">
    <source>
        <dbReference type="PROSITE" id="PS50240"/>
    </source>
</evidence>
<evidence type="ECO:0000256" key="4">
    <source>
        <dbReference type="ARBA" id="ARBA00022801"/>
    </source>
</evidence>
<feature type="domain" description="Peptidase S1" evidence="10">
    <location>
        <begin position="191"/>
        <end position="425"/>
    </location>
</feature>
<dbReference type="InterPro" id="IPR001254">
    <property type="entry name" value="Trypsin_dom"/>
</dbReference>
<dbReference type="GO" id="GO:0004252">
    <property type="term" value="F:serine-type endopeptidase activity"/>
    <property type="evidence" value="ECO:0007669"/>
    <property type="project" value="InterPro"/>
</dbReference>
<dbReference type="Pfam" id="PF00089">
    <property type="entry name" value="Trypsin"/>
    <property type="match status" value="1"/>
</dbReference>
<dbReference type="Gene3D" id="2.60.120.290">
    <property type="entry name" value="Spermadhesin, CUB domain"/>
    <property type="match status" value="1"/>
</dbReference>
<dbReference type="AlphaFoldDB" id="A0A182TAA8"/>
<dbReference type="InterPro" id="IPR001314">
    <property type="entry name" value="Peptidase_S1A"/>
</dbReference>
<keyword evidence="4" id="KW-0378">Hydrolase</keyword>
<dbReference type="PRINTS" id="PR00722">
    <property type="entry name" value="CHYMOTRYPSIN"/>
</dbReference>
<keyword evidence="12" id="KW-1185">Reference proteome</keyword>
<dbReference type="PROSITE" id="PS50240">
    <property type="entry name" value="TRYPSIN_DOM"/>
    <property type="match status" value="1"/>
</dbReference>
<dbReference type="GO" id="GO:0160032">
    <property type="term" value="P:Toll receptor ligand protein activation cascade"/>
    <property type="evidence" value="ECO:0007669"/>
    <property type="project" value="UniProtKB-ARBA"/>
</dbReference>
<dbReference type="SMART" id="SM00020">
    <property type="entry name" value="Tryp_SPc"/>
    <property type="match status" value="1"/>
</dbReference>
<dbReference type="SMART" id="SM00042">
    <property type="entry name" value="CUB"/>
    <property type="match status" value="1"/>
</dbReference>
<comment type="similarity">
    <text evidence="7">Belongs to the peptidase S1 family. CLIP subfamily.</text>
</comment>
<reference evidence="12" key="1">
    <citation type="submission" date="2013-09" db="EMBL/GenBank/DDBJ databases">
        <title>The Genome Sequence of Anopheles maculatus species B.</title>
        <authorList>
            <consortium name="The Broad Institute Genomics Platform"/>
            <person name="Neafsey D.E."/>
            <person name="Besansky N."/>
            <person name="Howell P."/>
            <person name="Walton C."/>
            <person name="Young S.K."/>
            <person name="Zeng Q."/>
            <person name="Gargeya S."/>
            <person name="Fitzgerald M."/>
            <person name="Haas B."/>
            <person name="Abouelleil A."/>
            <person name="Allen A.W."/>
            <person name="Alvarado L."/>
            <person name="Arachchi H.M."/>
            <person name="Berlin A.M."/>
            <person name="Chapman S.B."/>
            <person name="Gainer-Dewar J."/>
            <person name="Goldberg J."/>
            <person name="Griggs A."/>
            <person name="Gujja S."/>
            <person name="Hansen M."/>
            <person name="Howarth C."/>
            <person name="Imamovic A."/>
            <person name="Ireland A."/>
            <person name="Larimer J."/>
            <person name="McCowan C."/>
            <person name="Murphy C."/>
            <person name="Pearson M."/>
            <person name="Poon T.W."/>
            <person name="Priest M."/>
            <person name="Roberts A."/>
            <person name="Saif S."/>
            <person name="Shea T."/>
            <person name="Sisk P."/>
            <person name="Sykes S."/>
            <person name="Wortman J."/>
            <person name="Nusbaum C."/>
            <person name="Birren B."/>
        </authorList>
    </citation>
    <scope>NUCLEOTIDE SEQUENCE [LARGE SCALE GENOMIC DNA]</scope>
    <source>
        <strain evidence="12">maculatus3</strain>
    </source>
</reference>
<evidence type="ECO:0008006" key="13">
    <source>
        <dbReference type="Google" id="ProtNLM"/>
    </source>
</evidence>
<dbReference type="GO" id="GO:0050832">
    <property type="term" value="P:defense response to fungus"/>
    <property type="evidence" value="ECO:0007669"/>
    <property type="project" value="UniProtKB-ARBA"/>
</dbReference>
<evidence type="ECO:0000256" key="1">
    <source>
        <dbReference type="ARBA" id="ARBA00004613"/>
    </source>
</evidence>
<sequence>MFWGGIVSAGLGANVFKYAKYGTGALVCYRPGAECVQQATMWSKLVRLVVALVCVARQVQGQCSFTLDMKFGSVYQLISPRYPSRYGPNLQCTYVIRAPYGYRIVLDCPTFQIPSSTDCRLDSFRVSRSGLMDLSDAYTYCGAGQLLEKSDANQMTIRLTSAPTSAGGVFSCNLSIPQQSCECGRKKTQRIVNGVETMVNEFPMMAALIDVKTKTVICGATIVTNSYALTAAHCLLQRTTTDTVLLVGDHNIKTGSDTSYSQVYIVAQFMSHPSFTVKPVSNDIALVRTQQPIQYNPAVGPACLPWSYTSQSFEGRTVEATGWGDLDFGGPRADALNKVQLNVIGNSDCSRRLGVTVPYQQLCTFTANRDTCQADSGGPLFYTNPSNGLLYNVGIVSFGIACATDKPSVNTRVTEYLDWIMVNTPRSFYCYQ</sequence>
<evidence type="ECO:0000313" key="11">
    <source>
        <dbReference type="EnsemblMetazoa" id="AMAM022811-PA"/>
    </source>
</evidence>
<dbReference type="Pfam" id="PF00431">
    <property type="entry name" value="CUB"/>
    <property type="match status" value="1"/>
</dbReference>
<evidence type="ECO:0000256" key="5">
    <source>
        <dbReference type="ARBA" id="ARBA00022825"/>
    </source>
</evidence>
<reference evidence="11" key="2">
    <citation type="submission" date="2020-05" db="UniProtKB">
        <authorList>
            <consortium name="EnsemblMetazoa"/>
        </authorList>
    </citation>
    <scope>IDENTIFICATION</scope>
    <source>
        <strain evidence="11">maculatus3</strain>
    </source>
</reference>
<keyword evidence="6" id="KW-1015">Disulfide bond</keyword>